<keyword evidence="2" id="KW-1185">Reference proteome</keyword>
<evidence type="ECO:0000313" key="1">
    <source>
        <dbReference type="EMBL" id="GAA5519942.1"/>
    </source>
</evidence>
<sequence>MEPFAFTLGTQVRTFSLEDDGATIVITTTDTARPDAPPHVGYEVCESDAEAEGVLNKFVHDLARQGWTELG</sequence>
<dbReference type="Proteomes" id="UP001426770">
    <property type="component" value="Unassembled WGS sequence"/>
</dbReference>
<evidence type="ECO:0000313" key="2">
    <source>
        <dbReference type="Proteomes" id="UP001426770"/>
    </source>
</evidence>
<gene>
    <name evidence="1" type="ORF">Lsed01_02403</name>
</gene>
<reference evidence="1 2" key="1">
    <citation type="submission" date="2024-02" db="EMBL/GenBank/DDBJ databases">
        <title>Lysinimicrobium sediminis NBRC 112286.</title>
        <authorList>
            <person name="Ichikawa N."/>
            <person name="Katano-Makiyama Y."/>
            <person name="Hidaka K."/>
        </authorList>
    </citation>
    <scope>NUCLEOTIDE SEQUENCE [LARGE SCALE GENOMIC DNA]</scope>
    <source>
        <strain evidence="1 2">NBRC 112286</strain>
    </source>
</reference>
<name>A0ABP9WJD5_9MICO</name>
<organism evidence="1 2">
    <name type="scientific">Demequina sediminis</name>
    <dbReference type="NCBI Taxonomy" id="1930058"/>
    <lineage>
        <taxon>Bacteria</taxon>
        <taxon>Bacillati</taxon>
        <taxon>Actinomycetota</taxon>
        <taxon>Actinomycetes</taxon>
        <taxon>Micrococcales</taxon>
        <taxon>Demequinaceae</taxon>
        <taxon>Demequina</taxon>
    </lineage>
</organism>
<accession>A0ABP9WJD5</accession>
<comment type="caution">
    <text evidence="1">The sequence shown here is derived from an EMBL/GenBank/DDBJ whole genome shotgun (WGS) entry which is preliminary data.</text>
</comment>
<dbReference type="RefSeq" id="WP_286214252.1">
    <property type="nucleotide sequence ID" value="NZ_AP027736.1"/>
</dbReference>
<protein>
    <submittedName>
        <fullName evidence="1">Uncharacterized protein</fullName>
    </submittedName>
</protein>
<dbReference type="EMBL" id="BAABRR010000015">
    <property type="protein sequence ID" value="GAA5519942.1"/>
    <property type="molecule type" value="Genomic_DNA"/>
</dbReference>
<proteinExistence type="predicted"/>